<evidence type="ECO:0008006" key="5">
    <source>
        <dbReference type="Google" id="ProtNLM"/>
    </source>
</evidence>
<protein>
    <recommendedName>
        <fullName evidence="5">DUF4377 domain-containing protein</fullName>
    </recommendedName>
</protein>
<evidence type="ECO:0000313" key="1">
    <source>
        <dbReference type="EMBL" id="CUO81243.1"/>
    </source>
</evidence>
<evidence type="ECO:0000313" key="2">
    <source>
        <dbReference type="EMBL" id="UVQ76197.1"/>
    </source>
</evidence>
<evidence type="ECO:0000313" key="4">
    <source>
        <dbReference type="Proteomes" id="UP001060104"/>
    </source>
</evidence>
<dbReference type="PROSITE" id="PS51257">
    <property type="entry name" value="PROKAR_LIPOPROTEIN"/>
    <property type="match status" value="1"/>
</dbReference>
<keyword evidence="4" id="KW-1185">Reference proteome</keyword>
<organism evidence="1 3">
    <name type="scientific">Bacteroides faecis</name>
    <dbReference type="NCBI Taxonomy" id="674529"/>
    <lineage>
        <taxon>Bacteria</taxon>
        <taxon>Pseudomonadati</taxon>
        <taxon>Bacteroidota</taxon>
        <taxon>Bacteroidia</taxon>
        <taxon>Bacteroidales</taxon>
        <taxon>Bacteroidaceae</taxon>
        <taxon>Bacteroides</taxon>
    </lineage>
</organism>
<gene>
    <name evidence="1" type="ORF">ERS852461_01177</name>
    <name evidence="2" type="ORF">NXY30_07395</name>
</gene>
<dbReference type="EMBL" id="CP103141">
    <property type="protein sequence ID" value="UVQ76197.1"/>
    <property type="molecule type" value="Genomic_DNA"/>
</dbReference>
<name>A0A3E5GKL1_9BACE</name>
<evidence type="ECO:0000313" key="3">
    <source>
        <dbReference type="Proteomes" id="UP000095606"/>
    </source>
</evidence>
<dbReference type="Proteomes" id="UP000095606">
    <property type="component" value="Unassembled WGS sequence"/>
</dbReference>
<dbReference type="AlphaFoldDB" id="A0A3E5GKL1"/>
<sequence length="120" mass="14518">MRCFEPFNYILFFFVILCTSVSCNDDEKNEEEIMTLTISPHKEKIHDPVINVDYYVYIAYDVNNNKIVINRIVDFDDIYEEGYRYVVEVKAVKKHNGKPYEDEIYTYDYYLIRVLEKLKE</sequence>
<dbReference type="Proteomes" id="UP001060104">
    <property type="component" value="Chromosome"/>
</dbReference>
<proteinExistence type="predicted"/>
<accession>A0A174I214</accession>
<dbReference type="EMBL" id="CZAE01000004">
    <property type="protein sequence ID" value="CUO81243.1"/>
    <property type="molecule type" value="Genomic_DNA"/>
</dbReference>
<dbReference type="RefSeq" id="WP_055269069.1">
    <property type="nucleotide sequence ID" value="NZ_CABMFH010000003.1"/>
</dbReference>
<reference evidence="1 3" key="1">
    <citation type="submission" date="2015-09" db="EMBL/GenBank/DDBJ databases">
        <authorList>
            <consortium name="Pathogen Informatics"/>
        </authorList>
    </citation>
    <scope>NUCLEOTIDE SEQUENCE [LARGE SCALE GENOMIC DNA]</scope>
    <source>
        <strain evidence="1 3">2789STDY5834846</strain>
    </source>
</reference>
<reference evidence="2" key="2">
    <citation type="submission" date="2022-08" db="EMBL/GenBank/DDBJ databases">
        <title>Genome Sequencing of Bacteroides fragilis Group Isolates with Nanopore Technology.</title>
        <authorList>
            <person name="Tisza M.J."/>
            <person name="Smith D."/>
            <person name="Dekker J.P."/>
        </authorList>
    </citation>
    <scope>NUCLEOTIDE SEQUENCE</scope>
    <source>
        <strain evidence="2">BFG-527</strain>
    </source>
</reference>
<dbReference type="GeneID" id="69588351"/>
<accession>A0A3E5GKL1</accession>